<dbReference type="GO" id="GO:0003723">
    <property type="term" value="F:RNA binding"/>
    <property type="evidence" value="ECO:0007669"/>
    <property type="project" value="InterPro"/>
</dbReference>
<dbReference type="InterPro" id="IPR048741">
    <property type="entry name" value="Pus10-like_C"/>
</dbReference>
<dbReference type="Gene3D" id="3.30.70.3190">
    <property type="match status" value="1"/>
</dbReference>
<keyword evidence="3" id="KW-0819">tRNA processing</keyword>
<sequence length="164" mass="19474">MKGSRISTINQSSDKIRVRDLQIVTREAMSRMKEGEEEKTKTYSALIWTQKAIDSTDLEFLGNIKDLKIAQKTPLRVLHRWRFLIIINVENSCFIFLWKSLHWFPFTCKRCSYIKQFVHRDFGRTKPNLCDLMKTNTDIKNWFGCMMEMFRSSVDIDWPPAILD</sequence>
<dbReference type="Ensembl" id="ENSCCRT00015000685.1">
    <property type="protein sequence ID" value="ENSCCRP00015000656.1"/>
    <property type="gene ID" value="ENSCCRG00015000412.1"/>
</dbReference>
<proteinExistence type="inferred from homology"/>
<dbReference type="Pfam" id="PF21238">
    <property type="entry name" value="Pus10_C"/>
    <property type="match status" value="1"/>
</dbReference>
<dbReference type="GO" id="GO:0031119">
    <property type="term" value="P:tRNA pseudouridine synthesis"/>
    <property type="evidence" value="ECO:0007669"/>
    <property type="project" value="TreeGrafter"/>
</dbReference>
<evidence type="ECO:0000313" key="7">
    <source>
        <dbReference type="Proteomes" id="UP000694700"/>
    </source>
</evidence>
<name>A0A8C1S0D5_CYPCA</name>
<dbReference type="InterPro" id="IPR020103">
    <property type="entry name" value="PsdUridine_synth_cat_dom_sf"/>
</dbReference>
<dbReference type="PANTHER" id="PTHR21568">
    <property type="entry name" value="TRNA PSEUDOURIDINE SYNTHASE PUS10"/>
    <property type="match status" value="1"/>
</dbReference>
<accession>A0A8C1S0D5</accession>
<dbReference type="PANTHER" id="PTHR21568:SF0">
    <property type="entry name" value="TRNA PSEUDOURIDINE SYNTHASE PUS10"/>
    <property type="match status" value="1"/>
</dbReference>
<dbReference type="AlphaFoldDB" id="A0A8C1S0D5"/>
<protein>
    <recommendedName>
        <fullName evidence="2">tRNA pseudouridine(55) synthase</fullName>
        <ecNumber evidence="2">5.4.99.25</ecNumber>
    </recommendedName>
</protein>
<feature type="domain" description="Pus10-like C-terminal" evidence="5">
    <location>
        <begin position="8"/>
        <end position="140"/>
    </location>
</feature>
<evidence type="ECO:0000256" key="4">
    <source>
        <dbReference type="ARBA" id="ARBA00023235"/>
    </source>
</evidence>
<evidence type="ECO:0000256" key="2">
    <source>
        <dbReference type="ARBA" id="ARBA00012787"/>
    </source>
</evidence>
<evidence type="ECO:0000256" key="3">
    <source>
        <dbReference type="ARBA" id="ARBA00022694"/>
    </source>
</evidence>
<organism evidence="6 7">
    <name type="scientific">Cyprinus carpio</name>
    <name type="common">Common carp</name>
    <dbReference type="NCBI Taxonomy" id="7962"/>
    <lineage>
        <taxon>Eukaryota</taxon>
        <taxon>Metazoa</taxon>
        <taxon>Chordata</taxon>
        <taxon>Craniata</taxon>
        <taxon>Vertebrata</taxon>
        <taxon>Euteleostomi</taxon>
        <taxon>Actinopterygii</taxon>
        <taxon>Neopterygii</taxon>
        <taxon>Teleostei</taxon>
        <taxon>Ostariophysi</taxon>
        <taxon>Cypriniformes</taxon>
        <taxon>Cyprinidae</taxon>
        <taxon>Cyprininae</taxon>
        <taxon>Cyprinus</taxon>
    </lineage>
</organism>
<comment type="similarity">
    <text evidence="1">Belongs to the pseudouridine synthase Pus10 family.</text>
</comment>
<dbReference type="SUPFAM" id="SSF55120">
    <property type="entry name" value="Pseudouridine synthase"/>
    <property type="match status" value="1"/>
</dbReference>
<evidence type="ECO:0000256" key="1">
    <source>
        <dbReference type="ARBA" id="ARBA00009652"/>
    </source>
</evidence>
<dbReference type="InterPro" id="IPR039894">
    <property type="entry name" value="Pus10-like"/>
</dbReference>
<evidence type="ECO:0000313" key="6">
    <source>
        <dbReference type="Ensembl" id="ENSCCRP00015000656.1"/>
    </source>
</evidence>
<evidence type="ECO:0000259" key="5">
    <source>
        <dbReference type="Pfam" id="PF21238"/>
    </source>
</evidence>
<keyword evidence="4" id="KW-0413">Isomerase</keyword>
<dbReference type="GO" id="GO:0160148">
    <property type="term" value="F:tRNA pseudouridine(55) synthase activity"/>
    <property type="evidence" value="ECO:0007669"/>
    <property type="project" value="UniProtKB-EC"/>
</dbReference>
<dbReference type="Proteomes" id="UP000694700">
    <property type="component" value="Unplaced"/>
</dbReference>
<dbReference type="EC" id="5.4.99.25" evidence="2"/>
<reference evidence="6" key="1">
    <citation type="submission" date="2025-08" db="UniProtKB">
        <authorList>
            <consortium name="Ensembl"/>
        </authorList>
    </citation>
    <scope>IDENTIFICATION</scope>
</reference>